<dbReference type="InterPro" id="IPR023997">
    <property type="entry name" value="TonB-dep_OMP_SusC/RagA_CS"/>
</dbReference>
<dbReference type="InterPro" id="IPR008969">
    <property type="entry name" value="CarboxyPept-like_regulatory"/>
</dbReference>
<comment type="subcellular location">
    <subcellularLocation>
        <location evidence="1 7">Cell outer membrane</location>
        <topology evidence="1 7">Multi-pass membrane protein</topology>
    </subcellularLocation>
</comment>
<accession>A0A1Y1CEB3</accession>
<dbReference type="NCBIfam" id="TIGR04057">
    <property type="entry name" value="SusC_RagA_signa"/>
    <property type="match status" value="1"/>
</dbReference>
<dbReference type="AlphaFoldDB" id="A0A1Y1CEB3"/>
<dbReference type="Gene3D" id="2.40.170.20">
    <property type="entry name" value="TonB-dependent receptor, beta-barrel domain"/>
    <property type="match status" value="1"/>
</dbReference>
<dbReference type="InterPro" id="IPR023996">
    <property type="entry name" value="TonB-dep_OMP_SusC/RagA"/>
</dbReference>
<dbReference type="InterPro" id="IPR012910">
    <property type="entry name" value="Plug_dom"/>
</dbReference>
<evidence type="ECO:0000313" key="9">
    <source>
        <dbReference type="EMBL" id="BAX78453.1"/>
    </source>
</evidence>
<dbReference type="InterPro" id="IPR037066">
    <property type="entry name" value="Plug_dom_sf"/>
</dbReference>
<evidence type="ECO:0000313" key="10">
    <source>
        <dbReference type="Proteomes" id="UP000218267"/>
    </source>
</evidence>
<sequence>MLTSLQLSATPSFALTETTFTVVKSSLSDFFDFLEETTEYKVFYDASEIDLSKEVDLIKSDAPIEKVLEVAFNGTSYTYELVDRHVIIKNNKKGNLQDKSSMQNTSVNGNVVDSKGLSLPGVTIIKKGTTEGTVSNIDGDYTLANISEGDVLVFSFVGMISKEIKITNQNEINVTLDYDAIGLEEVIAIGYGVQKKANMTGAVSMVANEAIERRPVQNAAQALQGQVPGLVISQSSGIPGAEGLNMTIRGLNSFGSGNSPLVLIDGVEGNLADLDPSVIESVNVLKDASSAAIYGLKAANGVLLIQTKTGGKDEITVSYEGSYAISKPTMLPEMITNSVDYMNLYNRSLINSQGSATGGYPDEVIQAYGNANGNPLYPNTDWTNLVLKNGSVKRQNIGINGTSGKTSYNLSVSSWNQEGMVVETDYNKYNFFMNFKTAVTDKIDVGGSFMGLSSDRKGPDGDWGSSLLETWRARPTWGPYTADGSGHYAGKAFSGSTNDPDGLIFDEGFTRENPMISIYGENGFSEEKYNFNGNLFAKISLLDNLVFEAKGAYKFDFTRSKNQELQQDEYNFRTGEYNRTTRDPSRIDVGNSYSKLVTFFSTLTYNASIQNHDFKIMAGYSQEERKYEFTNSTRFGVASKILTELNGAGTDNQLTSGTTTESSVRSGFSRFNYALNDKYLFEVNLRVDASSKFAEGNRVGVFPSLSVGWRLESEPFIQKFDFIHQLKLRASWGQLGNDGSNNYPYQSRYAFGNYDAGNYVSTHTSGSHGYPFGSSITSGVVLENLTNADITWETTTITDIGLDFSTTNGLFTANVDYYKKVTTDILRQLQVSIGSGTGGPQVNSGEMKNEGWDIVLGHNNKIGEVSYHLGTNFSWYKNELVSYGAAEIGDQTINEEGQPYNDYYMWEADGYFNTQADIDNAPTQPKTPYLGGIRLKDNTGDGVVDRDDRIHIDGKHPDLLYGVNLSAKYKNFELGTFWQGVVGKKTYRWNHGVEPFNQDGNTPKVWFTDSWTADNTNAKLPAVYNESLSNYSASNYTNSFWLQNTSYFRMKNITLSYSIPKSIVERIKLKSALLYFSGDNLLTFSDDNIFDVDPEINNSFTNPIPKSYTFGLKVTL</sequence>
<keyword evidence="3 7" id="KW-1134">Transmembrane beta strand</keyword>
<keyword evidence="4 7" id="KW-0812">Transmembrane</keyword>
<comment type="similarity">
    <text evidence="7">Belongs to the TonB-dependent receptor family.</text>
</comment>
<dbReference type="PROSITE" id="PS52016">
    <property type="entry name" value="TONB_DEPENDENT_REC_3"/>
    <property type="match status" value="1"/>
</dbReference>
<organism evidence="9 10">
    <name type="scientific">Labilibaculum antarcticum</name>
    <dbReference type="NCBI Taxonomy" id="1717717"/>
    <lineage>
        <taxon>Bacteria</taxon>
        <taxon>Pseudomonadati</taxon>
        <taxon>Bacteroidota</taxon>
        <taxon>Bacteroidia</taxon>
        <taxon>Marinilabiliales</taxon>
        <taxon>Marinifilaceae</taxon>
        <taxon>Labilibaculum</taxon>
    </lineage>
</organism>
<reference evidence="9 10" key="1">
    <citation type="journal article" date="2018" name="Mar. Genomics">
        <title>Complete genome sequence of Marinifilaceae bacterium strain SPP2, isolated from the Antarctic marine sediment.</title>
        <authorList>
            <person name="Watanabe M."/>
            <person name="Kojima H."/>
            <person name="Fukui M."/>
        </authorList>
    </citation>
    <scope>NUCLEOTIDE SEQUENCE [LARGE SCALE GENOMIC DNA]</scope>
    <source>
        <strain evidence="9 10">SPP2</strain>
    </source>
</reference>
<evidence type="ECO:0000256" key="2">
    <source>
        <dbReference type="ARBA" id="ARBA00022448"/>
    </source>
</evidence>
<protein>
    <recommendedName>
        <fullName evidence="8">Secretin/TonB short N-terminal domain-containing protein</fullName>
    </recommendedName>
</protein>
<dbReference type="InterPro" id="IPR011662">
    <property type="entry name" value="Secretin/TonB_short_N"/>
</dbReference>
<evidence type="ECO:0000256" key="4">
    <source>
        <dbReference type="ARBA" id="ARBA00022692"/>
    </source>
</evidence>
<evidence type="ECO:0000256" key="5">
    <source>
        <dbReference type="ARBA" id="ARBA00023136"/>
    </source>
</evidence>
<keyword evidence="10" id="KW-1185">Reference proteome</keyword>
<dbReference type="KEGG" id="mbas:ALGA_0058"/>
<dbReference type="Pfam" id="PF13715">
    <property type="entry name" value="CarbopepD_reg_2"/>
    <property type="match status" value="1"/>
</dbReference>
<dbReference type="Proteomes" id="UP000218267">
    <property type="component" value="Chromosome"/>
</dbReference>
<dbReference type="InterPro" id="IPR036942">
    <property type="entry name" value="Beta-barrel_TonB_sf"/>
</dbReference>
<keyword evidence="5 7" id="KW-0472">Membrane</keyword>
<name>A0A1Y1CEB3_9BACT</name>
<dbReference type="EMBL" id="AP018042">
    <property type="protein sequence ID" value="BAX78453.1"/>
    <property type="molecule type" value="Genomic_DNA"/>
</dbReference>
<evidence type="ECO:0000256" key="1">
    <source>
        <dbReference type="ARBA" id="ARBA00004571"/>
    </source>
</evidence>
<dbReference type="Gene3D" id="2.170.130.10">
    <property type="entry name" value="TonB-dependent receptor, plug domain"/>
    <property type="match status" value="1"/>
</dbReference>
<dbReference type="SUPFAM" id="SSF49464">
    <property type="entry name" value="Carboxypeptidase regulatory domain-like"/>
    <property type="match status" value="1"/>
</dbReference>
<dbReference type="GO" id="GO:0009279">
    <property type="term" value="C:cell outer membrane"/>
    <property type="evidence" value="ECO:0007669"/>
    <property type="project" value="UniProtKB-SubCell"/>
</dbReference>
<keyword evidence="2 7" id="KW-0813">Transport</keyword>
<dbReference type="FunFam" id="2.170.130.10:FF:000003">
    <property type="entry name" value="SusC/RagA family TonB-linked outer membrane protein"/>
    <property type="match status" value="1"/>
</dbReference>
<gene>
    <name evidence="9" type="ORF">ALGA_0058</name>
</gene>
<evidence type="ECO:0000259" key="8">
    <source>
        <dbReference type="SMART" id="SM00965"/>
    </source>
</evidence>
<evidence type="ECO:0000256" key="6">
    <source>
        <dbReference type="ARBA" id="ARBA00023237"/>
    </source>
</evidence>
<dbReference type="Pfam" id="PF07715">
    <property type="entry name" value="Plug"/>
    <property type="match status" value="1"/>
</dbReference>
<keyword evidence="6 7" id="KW-0998">Cell outer membrane</keyword>
<dbReference type="NCBIfam" id="TIGR04056">
    <property type="entry name" value="OMP_RagA_SusC"/>
    <property type="match status" value="1"/>
</dbReference>
<dbReference type="SUPFAM" id="SSF56935">
    <property type="entry name" value="Porins"/>
    <property type="match status" value="1"/>
</dbReference>
<reference evidence="10" key="2">
    <citation type="journal article" date="2020" name="Antonie Van Leeuwenhoek">
        <title>Labilibaculum antarcticum sp. nov., a novel facultative anaerobic, psychrotorelant bacterium isolated from marine sediment of Antarctica.</title>
        <authorList>
            <person name="Watanabe M."/>
            <person name="Kojima H."/>
            <person name="Fukui M."/>
        </authorList>
    </citation>
    <scope>NUCLEOTIDE SEQUENCE [LARGE SCALE GENOMIC DNA]</scope>
    <source>
        <strain evidence="10">SPP2</strain>
    </source>
</reference>
<dbReference type="SMART" id="SM00965">
    <property type="entry name" value="STN"/>
    <property type="match status" value="1"/>
</dbReference>
<proteinExistence type="inferred from homology"/>
<evidence type="ECO:0000256" key="3">
    <source>
        <dbReference type="ARBA" id="ARBA00022452"/>
    </source>
</evidence>
<dbReference type="InterPro" id="IPR039426">
    <property type="entry name" value="TonB-dep_rcpt-like"/>
</dbReference>
<evidence type="ECO:0000256" key="7">
    <source>
        <dbReference type="PROSITE-ProRule" id="PRU01360"/>
    </source>
</evidence>
<feature type="domain" description="Secretin/TonB short N-terminal" evidence="8">
    <location>
        <begin position="40"/>
        <end position="91"/>
    </location>
</feature>